<feature type="transmembrane region" description="Helical" evidence="1">
    <location>
        <begin position="32"/>
        <end position="49"/>
    </location>
</feature>
<evidence type="ECO:0000313" key="2">
    <source>
        <dbReference type="EMBL" id="CDN39768.1"/>
    </source>
</evidence>
<protein>
    <submittedName>
        <fullName evidence="2">Uncharacterized protein</fullName>
    </submittedName>
</protein>
<feature type="transmembrane region" description="Helical" evidence="1">
    <location>
        <begin position="7"/>
        <end position="26"/>
    </location>
</feature>
<proteinExistence type="predicted"/>
<reference evidence="2" key="1">
    <citation type="submission" date="2014-01" db="EMBL/GenBank/DDBJ databases">
        <title>Draft genome sequence of highly nematicidal Bacillus thuringiensis DB27.</title>
        <authorList>
            <person name="Iatsenko I."/>
            <person name="Pickard D."/>
            <person name="Corton C."/>
            <person name="Dougan G."/>
            <person name="Sommer R.J."/>
        </authorList>
    </citation>
    <scope>NUCLEOTIDE SEQUENCE [LARGE SCALE GENOMIC DNA]</scope>
    <source>
        <strain evidence="2">DB27</strain>
    </source>
</reference>
<sequence>MKSYKSTIFDIIMYIATYIFCMYWILDNVDLVYIYLYSILIGVIIIYKIKQLLFLKISNKKDA</sequence>
<keyword evidence="1" id="KW-0472">Membrane</keyword>
<organism evidence="2">
    <name type="scientific">Bacillus thuringiensis DB27</name>
    <dbReference type="NCBI Taxonomy" id="1431339"/>
    <lineage>
        <taxon>Bacteria</taxon>
        <taxon>Bacillati</taxon>
        <taxon>Bacillota</taxon>
        <taxon>Bacilli</taxon>
        <taxon>Bacillales</taxon>
        <taxon>Bacillaceae</taxon>
        <taxon>Bacillus</taxon>
        <taxon>Bacillus cereus group</taxon>
    </lineage>
</organism>
<name>W8YE26_BACTU</name>
<evidence type="ECO:0000256" key="1">
    <source>
        <dbReference type="SAM" id="Phobius"/>
    </source>
</evidence>
<reference evidence="2" key="2">
    <citation type="submission" date="2014-01" db="EMBL/GenBank/DDBJ databases">
        <authorList>
            <person name="Aslett M."/>
        </authorList>
    </citation>
    <scope>NUCLEOTIDE SEQUENCE [LARGE SCALE GENOMIC DNA]</scope>
    <source>
        <strain evidence="2">DB27</strain>
    </source>
</reference>
<keyword evidence="1" id="KW-0812">Transmembrane</keyword>
<dbReference type="HOGENOM" id="CLU_2876660_0_0_9"/>
<dbReference type="AlphaFoldDB" id="W8YE26"/>
<gene>
    <name evidence="2" type="ORF">BTDB27_p000431</name>
</gene>
<accession>W8YE26</accession>
<keyword evidence="1" id="KW-1133">Transmembrane helix</keyword>
<dbReference type="Proteomes" id="UP000030682">
    <property type="component" value="Unassembled WGS sequence"/>
</dbReference>
<dbReference type="EMBL" id="HG810026">
    <property type="protein sequence ID" value="CDN39768.1"/>
    <property type="molecule type" value="Genomic_DNA"/>
</dbReference>